<reference evidence="1 2" key="1">
    <citation type="submission" date="2022-05" db="EMBL/GenBank/DDBJ databases">
        <authorList>
            <consortium name="Genoscope - CEA"/>
            <person name="William W."/>
        </authorList>
    </citation>
    <scope>NUCLEOTIDE SEQUENCE [LARGE SCALE GENOMIC DNA]</scope>
</reference>
<comment type="caution">
    <text evidence="1">The sequence shown here is derived from an EMBL/GenBank/DDBJ whole genome shotgun (WGS) entry which is preliminary data.</text>
</comment>
<sequence>VLHVNSVSSLAAERQLPGPCEQPEAVRITTGPTELGILGDEYNESSWREGSTTHRPTAPFPPLGLIILVTTHLELIPVAAKLWELISKLLFLGVLSRNFTLGITK</sequence>
<dbReference type="Proteomes" id="UP001159405">
    <property type="component" value="Unassembled WGS sequence"/>
</dbReference>
<evidence type="ECO:0000313" key="2">
    <source>
        <dbReference type="Proteomes" id="UP001159405"/>
    </source>
</evidence>
<gene>
    <name evidence="1" type="ORF">PLOB_00015151</name>
</gene>
<organism evidence="1 2">
    <name type="scientific">Porites lobata</name>
    <dbReference type="NCBI Taxonomy" id="104759"/>
    <lineage>
        <taxon>Eukaryota</taxon>
        <taxon>Metazoa</taxon>
        <taxon>Cnidaria</taxon>
        <taxon>Anthozoa</taxon>
        <taxon>Hexacorallia</taxon>
        <taxon>Scleractinia</taxon>
        <taxon>Fungiina</taxon>
        <taxon>Poritidae</taxon>
        <taxon>Porites</taxon>
    </lineage>
</organism>
<keyword evidence="2" id="KW-1185">Reference proteome</keyword>
<accession>A0ABN8R625</accession>
<name>A0ABN8R625_9CNID</name>
<feature type="non-terminal residue" evidence="1">
    <location>
        <position position="1"/>
    </location>
</feature>
<proteinExistence type="predicted"/>
<protein>
    <submittedName>
        <fullName evidence="1">Uncharacterized protein</fullName>
    </submittedName>
</protein>
<dbReference type="EMBL" id="CALNXK010000190">
    <property type="protein sequence ID" value="CAH3174336.1"/>
    <property type="molecule type" value="Genomic_DNA"/>
</dbReference>
<evidence type="ECO:0000313" key="1">
    <source>
        <dbReference type="EMBL" id="CAH3174336.1"/>
    </source>
</evidence>